<dbReference type="Proteomes" id="UP000318695">
    <property type="component" value="Unassembled WGS sequence"/>
</dbReference>
<evidence type="ECO:0000256" key="11">
    <source>
        <dbReference type="ARBA" id="ARBA00048954"/>
    </source>
</evidence>
<evidence type="ECO:0000256" key="7">
    <source>
        <dbReference type="ARBA" id="ARBA00022840"/>
    </source>
</evidence>
<dbReference type="GO" id="GO:0003677">
    <property type="term" value="F:DNA binding"/>
    <property type="evidence" value="ECO:0007669"/>
    <property type="project" value="UniProtKB-KW"/>
</dbReference>
<evidence type="ECO:0000256" key="2">
    <source>
        <dbReference type="ARBA" id="ARBA00022515"/>
    </source>
</evidence>
<dbReference type="PANTHER" id="PTHR30153:SF2">
    <property type="entry name" value="REPLICATIVE DNA HELICASE"/>
    <property type="match status" value="1"/>
</dbReference>
<evidence type="ECO:0000256" key="9">
    <source>
        <dbReference type="ARBA" id="ARBA00023235"/>
    </source>
</evidence>
<keyword evidence="4" id="KW-0547">Nucleotide-binding</keyword>
<keyword evidence="2" id="KW-0639">Primosome</keyword>
<dbReference type="Pfam" id="PF00772">
    <property type="entry name" value="DnaB"/>
    <property type="match status" value="1"/>
</dbReference>
<dbReference type="GO" id="GO:0043139">
    <property type="term" value="F:5'-3' DNA helicase activity"/>
    <property type="evidence" value="ECO:0007669"/>
    <property type="project" value="UniProtKB-EC"/>
</dbReference>
<comment type="caution">
    <text evidence="13">The sequence shown here is derived from an EMBL/GenBank/DDBJ whole genome shotgun (WGS) entry which is preliminary data.</text>
</comment>
<dbReference type="InterPro" id="IPR016136">
    <property type="entry name" value="DNA_helicase_N/primase_C"/>
</dbReference>
<dbReference type="Gene3D" id="3.40.50.300">
    <property type="entry name" value="P-loop containing nucleotide triphosphate hydrolases"/>
    <property type="match status" value="1"/>
</dbReference>
<dbReference type="GO" id="GO:0005829">
    <property type="term" value="C:cytosol"/>
    <property type="evidence" value="ECO:0007669"/>
    <property type="project" value="TreeGrafter"/>
</dbReference>
<keyword evidence="6 13" id="KW-0347">Helicase</keyword>
<evidence type="ECO:0000256" key="5">
    <source>
        <dbReference type="ARBA" id="ARBA00022801"/>
    </source>
</evidence>
<evidence type="ECO:0000256" key="6">
    <source>
        <dbReference type="ARBA" id="ARBA00022806"/>
    </source>
</evidence>
<keyword evidence="8" id="KW-0238">DNA-binding</keyword>
<evidence type="ECO:0000256" key="10">
    <source>
        <dbReference type="ARBA" id="ARBA00044969"/>
    </source>
</evidence>
<dbReference type="SUPFAM" id="SSF52540">
    <property type="entry name" value="P-loop containing nucleoside triphosphate hydrolases"/>
    <property type="match status" value="1"/>
</dbReference>
<evidence type="ECO:0000256" key="1">
    <source>
        <dbReference type="ARBA" id="ARBA00008428"/>
    </source>
</evidence>
<dbReference type="InterPro" id="IPR003593">
    <property type="entry name" value="AAA+_ATPase"/>
</dbReference>
<evidence type="ECO:0000259" key="12">
    <source>
        <dbReference type="PROSITE" id="PS51199"/>
    </source>
</evidence>
<dbReference type="SUPFAM" id="SSF48024">
    <property type="entry name" value="N-terminal domain of DnaB helicase"/>
    <property type="match status" value="1"/>
</dbReference>
<dbReference type="EMBL" id="SDPI01000013">
    <property type="protein sequence ID" value="TPH00750.1"/>
    <property type="molecule type" value="Genomic_DNA"/>
</dbReference>
<proteinExistence type="inferred from homology"/>
<keyword evidence="9" id="KW-0413">Isomerase</keyword>
<comment type="similarity">
    <text evidence="1">Belongs to the helicase family. DnaB subfamily.</text>
</comment>
<gene>
    <name evidence="13" type="ORF">EUX54_04290</name>
</gene>
<comment type="catalytic activity">
    <reaction evidence="11">
        <text>ATP + H2O = ADP + phosphate + H(+)</text>
        <dbReference type="Rhea" id="RHEA:13065"/>
        <dbReference type="ChEBI" id="CHEBI:15377"/>
        <dbReference type="ChEBI" id="CHEBI:15378"/>
        <dbReference type="ChEBI" id="CHEBI:30616"/>
        <dbReference type="ChEBI" id="CHEBI:43474"/>
        <dbReference type="ChEBI" id="CHEBI:456216"/>
        <dbReference type="EC" id="5.6.2.3"/>
    </reaction>
</comment>
<dbReference type="InterPro" id="IPR007693">
    <property type="entry name" value="DNA_helicase_DnaB-like_N"/>
</dbReference>
<evidence type="ECO:0000256" key="4">
    <source>
        <dbReference type="ARBA" id="ARBA00022741"/>
    </source>
</evidence>
<dbReference type="GO" id="GO:1990077">
    <property type="term" value="C:primosome complex"/>
    <property type="evidence" value="ECO:0007669"/>
    <property type="project" value="UniProtKB-KW"/>
</dbReference>
<evidence type="ECO:0000256" key="8">
    <source>
        <dbReference type="ARBA" id="ARBA00023125"/>
    </source>
</evidence>
<dbReference type="AlphaFoldDB" id="A0A502JNK5"/>
<dbReference type="Gene3D" id="1.10.860.10">
    <property type="entry name" value="DNAb Helicase, Chain A"/>
    <property type="match status" value="1"/>
</dbReference>
<dbReference type="Pfam" id="PF03796">
    <property type="entry name" value="DnaB_C"/>
    <property type="match status" value="1"/>
</dbReference>
<dbReference type="GO" id="GO:0005524">
    <property type="term" value="F:ATP binding"/>
    <property type="evidence" value="ECO:0007669"/>
    <property type="project" value="UniProtKB-KW"/>
</dbReference>
<feature type="domain" description="SF4 helicase" evidence="12">
    <location>
        <begin position="166"/>
        <end position="432"/>
    </location>
</feature>
<dbReference type="PROSITE" id="PS51199">
    <property type="entry name" value="SF4_HELICASE"/>
    <property type="match status" value="1"/>
</dbReference>
<dbReference type="GO" id="GO:0006269">
    <property type="term" value="P:DNA replication, synthesis of primer"/>
    <property type="evidence" value="ECO:0007669"/>
    <property type="project" value="UniProtKB-KW"/>
</dbReference>
<accession>A0A502JNK5</accession>
<evidence type="ECO:0000313" key="13">
    <source>
        <dbReference type="EMBL" id="TPH00750.1"/>
    </source>
</evidence>
<dbReference type="PANTHER" id="PTHR30153">
    <property type="entry name" value="REPLICATIVE DNA HELICASE DNAB"/>
    <property type="match status" value="1"/>
</dbReference>
<keyword evidence="7" id="KW-0067">ATP-binding</keyword>
<sequence length="457" mass="50542">MRNGIYDLEYSLVGAFLNGGLSPQAREVMSWLEPEMFATFQLGALYGNIRKQARKDDLIDILLLAQDYGENFANLAELASGYAYSGNILGYAKKVHSAWVNRTAQQALLKMAGELANAKEEQVNQITQNALNQIQKLLVSKTEIKPIAMGELVDSYVDVLEKRSKSDFKERLLYTGIEAVDNILGGINSTDIVIVAGRPGTGKTEFSLTVTRNIAKNHGSVLFFSLEMGNFQLVDRLLSATGGVSVKKLRNPTELDEGDYHRLTSALQDVRSQDVYFVDRGGLSADEICAITENHISEKGAPSVVVIDYLGLMNHKQERGVNLTQAIANSMSKLKAFTKNFNIPIILLCQLNRDVDSRAVKRPANSDLRDSGSIEQDASQIIMLYREGAYKADCDNPYSEAIVTKNRFGGLGTAYMKFDRGHFLDCDQAQAYQFINQKPQQQAKTYAAKSYGKGALQ</sequence>
<dbReference type="SMART" id="SM00382">
    <property type="entry name" value="AAA"/>
    <property type="match status" value="1"/>
</dbReference>
<dbReference type="InterPro" id="IPR007694">
    <property type="entry name" value="DNA_helicase_DnaB-like_C"/>
</dbReference>
<dbReference type="InterPro" id="IPR027417">
    <property type="entry name" value="P-loop_NTPase"/>
</dbReference>
<reference evidence="13 14" key="1">
    <citation type="submission" date="2019-01" db="EMBL/GenBank/DDBJ databases">
        <title>Comparative genomic analysis identifies haemin-independent Haemophilus haemolyticus: a formal re-classification of Haemophilus intermedius.</title>
        <authorList>
            <person name="Harris T.M."/>
            <person name="Price E.P."/>
            <person name="Sarovich D.S."/>
            <person name="Norskov-Lauritsen N."/>
            <person name="Beissbarth J."/>
            <person name="Chang A.B."/>
            <person name="Smith-Vaughan H.C."/>
        </authorList>
    </citation>
    <scope>NUCLEOTIDE SEQUENCE [LARGE SCALE GENOMIC DNA]</scope>
    <source>
        <strain evidence="13 14">CCUG 30218</strain>
    </source>
</reference>
<dbReference type="CDD" id="cd00984">
    <property type="entry name" value="DnaB_C"/>
    <property type="match status" value="1"/>
</dbReference>
<keyword evidence="5" id="KW-0378">Hydrolase</keyword>
<dbReference type="RefSeq" id="WP_140578201.1">
    <property type="nucleotide sequence ID" value="NZ_SDPI01000013.1"/>
</dbReference>
<dbReference type="GO" id="GO:0016787">
    <property type="term" value="F:hydrolase activity"/>
    <property type="evidence" value="ECO:0007669"/>
    <property type="project" value="UniProtKB-KW"/>
</dbReference>
<name>A0A502JNK5_HAEHA</name>
<organism evidence="13 14">
    <name type="scientific">Haemophilus haemolyticus</name>
    <dbReference type="NCBI Taxonomy" id="726"/>
    <lineage>
        <taxon>Bacteria</taxon>
        <taxon>Pseudomonadati</taxon>
        <taxon>Pseudomonadota</taxon>
        <taxon>Gammaproteobacteria</taxon>
        <taxon>Pasteurellales</taxon>
        <taxon>Pasteurellaceae</taxon>
        <taxon>Haemophilus</taxon>
    </lineage>
</organism>
<keyword evidence="3" id="KW-0235">DNA replication</keyword>
<evidence type="ECO:0000313" key="14">
    <source>
        <dbReference type="Proteomes" id="UP000318695"/>
    </source>
</evidence>
<dbReference type="InterPro" id="IPR036185">
    <property type="entry name" value="DNA_heli_DnaB-like_N_sf"/>
</dbReference>
<protein>
    <recommendedName>
        <fullName evidence="10">DNA 5'-3' helicase</fullName>
        <ecNumber evidence="10">5.6.2.3</ecNumber>
    </recommendedName>
</protein>
<evidence type="ECO:0000256" key="3">
    <source>
        <dbReference type="ARBA" id="ARBA00022705"/>
    </source>
</evidence>
<dbReference type="EC" id="5.6.2.3" evidence="10"/>